<feature type="transmembrane region" description="Helical" evidence="6">
    <location>
        <begin position="136"/>
        <end position="155"/>
    </location>
</feature>
<feature type="transmembrane region" description="Helical" evidence="6">
    <location>
        <begin position="450"/>
        <end position="470"/>
    </location>
</feature>
<dbReference type="OrthoDB" id="196103at2759"/>
<dbReference type="EMBL" id="LJZO01000008">
    <property type="protein sequence ID" value="ROW00714.1"/>
    <property type="molecule type" value="Genomic_DNA"/>
</dbReference>
<keyword evidence="3 6" id="KW-1133">Transmembrane helix</keyword>
<reference evidence="7 8" key="1">
    <citation type="submission" date="2015-09" db="EMBL/GenBank/DDBJ databases">
        <title>Host preference determinants of Valsa canker pathogens revealed by comparative genomics.</title>
        <authorList>
            <person name="Yin Z."/>
            <person name="Huang L."/>
        </authorList>
    </citation>
    <scope>NUCLEOTIDE SEQUENCE [LARGE SCALE GENOMIC DNA]</scope>
    <source>
        <strain evidence="7 8">YSFL</strain>
    </source>
</reference>
<dbReference type="CDD" id="cd06178">
    <property type="entry name" value="MFS_unc93-like"/>
    <property type="match status" value="1"/>
</dbReference>
<dbReference type="Proteomes" id="UP000284375">
    <property type="component" value="Unassembled WGS sequence"/>
</dbReference>
<dbReference type="InterPro" id="IPR051617">
    <property type="entry name" value="UNC-93-like_regulator"/>
</dbReference>
<dbReference type="PANTHER" id="PTHR23294">
    <property type="entry name" value="ET TRANSLATION PRODUCT-RELATED"/>
    <property type="match status" value="1"/>
</dbReference>
<dbReference type="AlphaFoldDB" id="A0A423WBG6"/>
<feature type="transmembrane region" description="Helical" evidence="6">
    <location>
        <begin position="49"/>
        <end position="68"/>
    </location>
</feature>
<evidence type="ECO:0000256" key="5">
    <source>
        <dbReference type="SAM" id="MobiDB-lite"/>
    </source>
</evidence>
<dbReference type="SUPFAM" id="SSF103473">
    <property type="entry name" value="MFS general substrate transporter"/>
    <property type="match status" value="1"/>
</dbReference>
<evidence type="ECO:0000313" key="8">
    <source>
        <dbReference type="Proteomes" id="UP000284375"/>
    </source>
</evidence>
<dbReference type="InterPro" id="IPR036259">
    <property type="entry name" value="MFS_trans_sf"/>
</dbReference>
<feature type="region of interest" description="Disordered" evidence="5">
    <location>
        <begin position="1"/>
        <end position="22"/>
    </location>
</feature>
<feature type="transmembrane region" description="Helical" evidence="6">
    <location>
        <begin position="176"/>
        <end position="195"/>
    </location>
</feature>
<feature type="transmembrane region" description="Helical" evidence="6">
    <location>
        <begin position="88"/>
        <end position="104"/>
    </location>
</feature>
<protein>
    <recommendedName>
        <fullName evidence="9">Major facilitator superfamily (MFS) profile domain-containing protein</fullName>
    </recommendedName>
</protein>
<dbReference type="FunFam" id="1.20.1250.20:FF:000726">
    <property type="entry name" value="DUF895 domain membrane protein"/>
    <property type="match status" value="1"/>
</dbReference>
<evidence type="ECO:0000256" key="6">
    <source>
        <dbReference type="SAM" id="Phobius"/>
    </source>
</evidence>
<evidence type="ECO:0000256" key="4">
    <source>
        <dbReference type="ARBA" id="ARBA00023136"/>
    </source>
</evidence>
<keyword evidence="2 6" id="KW-0812">Transmembrane</keyword>
<organism evidence="7 8">
    <name type="scientific">Cytospora chrysosperma</name>
    <name type="common">Cytospora canker fungus</name>
    <name type="synonym">Sphaeria chrysosperma</name>
    <dbReference type="NCBI Taxonomy" id="252740"/>
    <lineage>
        <taxon>Eukaryota</taxon>
        <taxon>Fungi</taxon>
        <taxon>Dikarya</taxon>
        <taxon>Ascomycota</taxon>
        <taxon>Pezizomycotina</taxon>
        <taxon>Sordariomycetes</taxon>
        <taxon>Sordariomycetidae</taxon>
        <taxon>Diaporthales</taxon>
        <taxon>Cytosporaceae</taxon>
        <taxon>Cytospora</taxon>
    </lineage>
</organism>
<feature type="transmembrane region" description="Helical" evidence="6">
    <location>
        <begin position="331"/>
        <end position="350"/>
    </location>
</feature>
<evidence type="ECO:0000313" key="7">
    <source>
        <dbReference type="EMBL" id="ROW00714.1"/>
    </source>
</evidence>
<evidence type="ECO:0000256" key="3">
    <source>
        <dbReference type="ARBA" id="ARBA00022989"/>
    </source>
</evidence>
<feature type="transmembrane region" description="Helical" evidence="6">
    <location>
        <begin position="301"/>
        <end position="319"/>
    </location>
</feature>
<keyword evidence="8" id="KW-1185">Reference proteome</keyword>
<feature type="transmembrane region" description="Helical" evidence="6">
    <location>
        <begin position="388"/>
        <end position="408"/>
    </location>
</feature>
<name>A0A423WBG6_CYTCH</name>
<dbReference type="Gene3D" id="1.20.1250.20">
    <property type="entry name" value="MFS general substrate transporter like domains"/>
    <property type="match status" value="2"/>
</dbReference>
<dbReference type="GO" id="GO:0016020">
    <property type="term" value="C:membrane"/>
    <property type="evidence" value="ECO:0007669"/>
    <property type="project" value="UniProtKB-SubCell"/>
</dbReference>
<feature type="transmembrane region" description="Helical" evidence="6">
    <location>
        <begin position="259"/>
        <end position="281"/>
    </location>
</feature>
<dbReference type="PANTHER" id="PTHR23294:SF59">
    <property type="entry name" value="UNC93-LIKE PROTEIN C922.05C"/>
    <property type="match status" value="1"/>
</dbReference>
<feature type="transmembrane region" description="Helical" evidence="6">
    <location>
        <begin position="207"/>
        <end position="227"/>
    </location>
</feature>
<dbReference type="GO" id="GO:0022857">
    <property type="term" value="F:transmembrane transporter activity"/>
    <property type="evidence" value="ECO:0007669"/>
    <property type="project" value="InterPro"/>
</dbReference>
<gene>
    <name evidence="7" type="ORF">VSDG_03341</name>
</gene>
<sequence>MADNKEAAADTAPEIHSPTTNGPIHRPAGWMYRGFKVGKTEVWYASPKMQLFMVAMVCFLCPGMYNSLTGMGGGGQVDTQVQDNANTALYSTFAVVGFFSGTFANRLGIKLTLSLGGLGYCIYAASYLCYSHTENHGFVIFAGALLGVCAGLLWTGQGAIMMSYPPEESKGRYISWFWIIFNLGAVIGSLIPLGQNINKISGPVTDGTYAAFIVLMFVGAILALFLCNADKIEREDGSHVILMKNPSWTSEIKGLWETLYLDPWIILLFPMFFASNTFYTYQTNDMNGAHFNTRTRALNNLLYWLAQIFGAIIFGYALDFPKVRRSVRAKADFVALCVLCFVIWGGGYAWQEKQAPREVVEAVDADGNSTYNGLVDWTDGGRKYIGPMFLYIFYGFFDAAWQTSIYWYMGALSNSSRKAANMAGFYKGIQSAGAAIFWRLDGLKKPYDTMFGATWGLIAGALVFAAPIIWTRIKDTVPLEEDLKFSDETAADVVAADTVVAKENEKTGEV</sequence>
<keyword evidence="4 6" id="KW-0472">Membrane</keyword>
<comment type="subcellular location">
    <subcellularLocation>
        <location evidence="1">Membrane</location>
        <topology evidence="1">Multi-pass membrane protein</topology>
    </subcellularLocation>
</comment>
<feature type="transmembrane region" description="Helical" evidence="6">
    <location>
        <begin position="111"/>
        <end position="130"/>
    </location>
</feature>
<evidence type="ECO:0008006" key="9">
    <source>
        <dbReference type="Google" id="ProtNLM"/>
    </source>
</evidence>
<evidence type="ECO:0000256" key="2">
    <source>
        <dbReference type="ARBA" id="ARBA00022692"/>
    </source>
</evidence>
<comment type="caution">
    <text evidence="7">The sequence shown here is derived from an EMBL/GenBank/DDBJ whole genome shotgun (WGS) entry which is preliminary data.</text>
</comment>
<dbReference type="Pfam" id="PF07690">
    <property type="entry name" value="MFS_1"/>
    <property type="match status" value="1"/>
</dbReference>
<dbReference type="InterPro" id="IPR011701">
    <property type="entry name" value="MFS"/>
</dbReference>
<evidence type="ECO:0000256" key="1">
    <source>
        <dbReference type="ARBA" id="ARBA00004141"/>
    </source>
</evidence>
<accession>A0A423WBG6</accession>
<proteinExistence type="predicted"/>